<feature type="transmembrane region" description="Helical" evidence="7">
    <location>
        <begin position="86"/>
        <end position="109"/>
    </location>
</feature>
<evidence type="ECO:0000256" key="1">
    <source>
        <dbReference type="ARBA" id="ARBA00004370"/>
    </source>
</evidence>
<reference evidence="8 9" key="1">
    <citation type="submission" date="2021-09" db="EMBL/GenBank/DDBJ databases">
        <title>Genomic insights and catalytic innovation underlie evolution of tropane alkaloids biosynthesis.</title>
        <authorList>
            <person name="Wang Y.-J."/>
            <person name="Tian T."/>
            <person name="Huang J.-P."/>
            <person name="Huang S.-X."/>
        </authorList>
    </citation>
    <scope>NUCLEOTIDE SEQUENCE [LARGE SCALE GENOMIC DNA]</scope>
    <source>
        <strain evidence="8">KIB-2018</strain>
        <tissue evidence="8">Leaf</tissue>
    </source>
</reference>
<evidence type="ECO:0000313" key="8">
    <source>
        <dbReference type="EMBL" id="KAJ8762840.1"/>
    </source>
</evidence>
<keyword evidence="3" id="KW-0813">Transport</keyword>
<dbReference type="PANTHER" id="PTHR31376">
    <property type="entry name" value="OS09G0467300 PROTEIN-RELATED"/>
    <property type="match status" value="1"/>
</dbReference>
<proteinExistence type="inferred from homology"/>
<evidence type="ECO:0000256" key="7">
    <source>
        <dbReference type="SAM" id="Phobius"/>
    </source>
</evidence>
<dbReference type="Proteomes" id="UP001159364">
    <property type="component" value="Linkage Group LG06"/>
</dbReference>
<feature type="transmembrane region" description="Helical" evidence="7">
    <location>
        <begin position="34"/>
        <end position="57"/>
    </location>
</feature>
<protein>
    <submittedName>
        <fullName evidence="8">Uncharacterized protein</fullName>
    </submittedName>
</protein>
<dbReference type="Pfam" id="PF16913">
    <property type="entry name" value="PUNUT"/>
    <property type="match status" value="1"/>
</dbReference>
<keyword evidence="4 7" id="KW-0812">Transmembrane</keyword>
<comment type="caution">
    <text evidence="8">The sequence shown here is derived from an EMBL/GenBank/DDBJ whole genome shotgun (WGS) entry which is preliminary data.</text>
</comment>
<evidence type="ECO:0000256" key="5">
    <source>
        <dbReference type="ARBA" id="ARBA00022989"/>
    </source>
</evidence>
<gene>
    <name evidence="8" type="ORF">K2173_022969</name>
</gene>
<evidence type="ECO:0000256" key="4">
    <source>
        <dbReference type="ARBA" id="ARBA00022692"/>
    </source>
</evidence>
<dbReference type="GO" id="GO:0016020">
    <property type="term" value="C:membrane"/>
    <property type="evidence" value="ECO:0007669"/>
    <property type="project" value="UniProtKB-SubCell"/>
</dbReference>
<dbReference type="InterPro" id="IPR030182">
    <property type="entry name" value="PUP_plant"/>
</dbReference>
<evidence type="ECO:0000256" key="6">
    <source>
        <dbReference type="ARBA" id="ARBA00023136"/>
    </source>
</evidence>
<evidence type="ECO:0000256" key="3">
    <source>
        <dbReference type="ARBA" id="ARBA00022448"/>
    </source>
</evidence>
<keyword evidence="5 7" id="KW-1133">Transmembrane helix</keyword>
<dbReference type="GO" id="GO:0015211">
    <property type="term" value="F:purine nucleoside transmembrane transporter activity"/>
    <property type="evidence" value="ECO:0007669"/>
    <property type="project" value="InterPro"/>
</dbReference>
<keyword evidence="6 7" id="KW-0472">Membrane</keyword>
<name>A0AAV8T9F6_9ROSI</name>
<keyword evidence="9" id="KW-1185">Reference proteome</keyword>
<comment type="subcellular location">
    <subcellularLocation>
        <location evidence="1">Membrane</location>
    </subcellularLocation>
</comment>
<dbReference type="EMBL" id="JAIWQS010000006">
    <property type="protein sequence ID" value="KAJ8762840.1"/>
    <property type="molecule type" value="Genomic_DNA"/>
</dbReference>
<evidence type="ECO:0000313" key="9">
    <source>
        <dbReference type="Proteomes" id="UP001159364"/>
    </source>
</evidence>
<evidence type="ECO:0000256" key="2">
    <source>
        <dbReference type="ARBA" id="ARBA00006213"/>
    </source>
</evidence>
<accession>A0AAV8T9F6</accession>
<dbReference type="PANTHER" id="PTHR31376:SF3">
    <property type="entry name" value="PURINE PERMEASE 4-RELATED"/>
    <property type="match status" value="1"/>
</dbReference>
<organism evidence="8 9">
    <name type="scientific">Erythroxylum novogranatense</name>
    <dbReference type="NCBI Taxonomy" id="1862640"/>
    <lineage>
        <taxon>Eukaryota</taxon>
        <taxon>Viridiplantae</taxon>
        <taxon>Streptophyta</taxon>
        <taxon>Embryophyta</taxon>
        <taxon>Tracheophyta</taxon>
        <taxon>Spermatophyta</taxon>
        <taxon>Magnoliopsida</taxon>
        <taxon>eudicotyledons</taxon>
        <taxon>Gunneridae</taxon>
        <taxon>Pentapetalae</taxon>
        <taxon>rosids</taxon>
        <taxon>fabids</taxon>
        <taxon>Malpighiales</taxon>
        <taxon>Erythroxylaceae</taxon>
        <taxon>Erythroxylum</taxon>
    </lineage>
</organism>
<dbReference type="GO" id="GO:0005345">
    <property type="term" value="F:purine nucleobase transmembrane transporter activity"/>
    <property type="evidence" value="ECO:0007669"/>
    <property type="project" value="UniProtKB-ARBA"/>
</dbReference>
<feature type="transmembrane region" description="Helical" evidence="7">
    <location>
        <begin position="6"/>
        <end position="22"/>
    </location>
</feature>
<comment type="similarity">
    <text evidence="2">Belongs to the purine permeases (TC 2.A.7.14) family.</text>
</comment>
<sequence length="130" mass="14856">MYFISFFSTLGVVLLFALYLPVKEKIYKKAYCFSMVMEMQLVMEIATTALATIGITFDDSFLDMRRETTVIANIASWKLCFMCKPILRYIFNSTTGIVFLTSSLIRGICMAARLAMNLIRGVLVYDRLIL</sequence>
<dbReference type="AlphaFoldDB" id="A0AAV8T9F6"/>